<dbReference type="InterPro" id="IPR023271">
    <property type="entry name" value="Aquaporin-like"/>
</dbReference>
<evidence type="ECO:0000256" key="1">
    <source>
        <dbReference type="ARBA" id="ARBA00004141"/>
    </source>
</evidence>
<dbReference type="STRING" id="1124188.SAMN05444377_10360"/>
<dbReference type="Gene3D" id="1.20.1080.10">
    <property type="entry name" value="Glycerol uptake facilitator protein"/>
    <property type="match status" value="1"/>
</dbReference>
<evidence type="ECO:0000256" key="5">
    <source>
        <dbReference type="SAM" id="Phobius"/>
    </source>
</evidence>
<keyword evidence="2 5" id="KW-0812">Transmembrane</keyword>
<accession>A0A1M4YDM1</accession>
<proteinExistence type="predicted"/>
<reference evidence="6 7" key="1">
    <citation type="submission" date="2016-11" db="EMBL/GenBank/DDBJ databases">
        <authorList>
            <person name="Jaros S."/>
            <person name="Januszkiewicz K."/>
            <person name="Wedrychowicz H."/>
        </authorList>
    </citation>
    <scope>NUCLEOTIDE SEQUENCE [LARGE SCALE GENOMIC DNA]</scope>
    <source>
        <strain evidence="6 7">DSM 25660</strain>
    </source>
</reference>
<feature type="transmembrane region" description="Helical" evidence="5">
    <location>
        <begin position="446"/>
        <end position="471"/>
    </location>
</feature>
<comment type="subcellular location">
    <subcellularLocation>
        <location evidence="1">Membrane</location>
        <topology evidence="1">Multi-pass membrane protein</topology>
    </subcellularLocation>
</comment>
<feature type="transmembrane region" description="Helical" evidence="5">
    <location>
        <begin position="562"/>
        <end position="581"/>
    </location>
</feature>
<feature type="transmembrane region" description="Helical" evidence="5">
    <location>
        <begin position="344"/>
        <end position="368"/>
    </location>
</feature>
<evidence type="ECO:0000313" key="7">
    <source>
        <dbReference type="Proteomes" id="UP000184147"/>
    </source>
</evidence>
<dbReference type="InterPro" id="IPR011385">
    <property type="entry name" value="Site-sp_rcmbase"/>
</dbReference>
<gene>
    <name evidence="6" type="ORF">SAMN05444377_10360</name>
</gene>
<evidence type="ECO:0000256" key="3">
    <source>
        <dbReference type="ARBA" id="ARBA00022989"/>
    </source>
</evidence>
<dbReference type="RefSeq" id="WP_073361782.1">
    <property type="nucleotide sequence ID" value="NZ_FQVQ01000003.1"/>
</dbReference>
<dbReference type="Proteomes" id="UP000184147">
    <property type="component" value="Unassembled WGS sequence"/>
</dbReference>
<feature type="transmembrane region" description="Helical" evidence="5">
    <location>
        <begin position="492"/>
        <end position="511"/>
    </location>
</feature>
<evidence type="ECO:0000256" key="2">
    <source>
        <dbReference type="ARBA" id="ARBA00022692"/>
    </source>
</evidence>
<name>A0A1M4YDM1_9FLAO</name>
<dbReference type="Pfam" id="PF10136">
    <property type="entry name" value="SpecificRecomb"/>
    <property type="match status" value="1"/>
</dbReference>
<feature type="transmembrane region" description="Helical" evidence="5">
    <location>
        <begin position="612"/>
        <end position="636"/>
    </location>
</feature>
<feature type="transmembrane region" description="Helical" evidence="5">
    <location>
        <begin position="380"/>
        <end position="401"/>
    </location>
</feature>
<evidence type="ECO:0000313" key="6">
    <source>
        <dbReference type="EMBL" id="SHF03738.1"/>
    </source>
</evidence>
<protein>
    <submittedName>
        <fullName evidence="6">Site-specific recombinase</fullName>
    </submittedName>
</protein>
<keyword evidence="4 5" id="KW-0472">Membrane</keyword>
<dbReference type="EMBL" id="FQVQ01000003">
    <property type="protein sequence ID" value="SHF03738.1"/>
    <property type="molecule type" value="Genomic_DNA"/>
</dbReference>
<dbReference type="AlphaFoldDB" id="A0A1M4YDM1"/>
<organism evidence="6 7">
    <name type="scientific">Flavobacterium fontis</name>
    <dbReference type="NCBI Taxonomy" id="1124188"/>
    <lineage>
        <taxon>Bacteria</taxon>
        <taxon>Pseudomonadati</taxon>
        <taxon>Bacteroidota</taxon>
        <taxon>Flavobacteriia</taxon>
        <taxon>Flavobacteriales</taxon>
        <taxon>Flavobacteriaceae</taxon>
        <taxon>Flavobacterium</taxon>
    </lineage>
</organism>
<keyword evidence="7" id="KW-1185">Reference proteome</keyword>
<dbReference type="OrthoDB" id="5688397at2"/>
<dbReference type="GO" id="GO:0016020">
    <property type="term" value="C:membrane"/>
    <property type="evidence" value="ECO:0007669"/>
    <property type="project" value="UniProtKB-SubCell"/>
</dbReference>
<sequence>MHETTSMTSLHDWYIRHFQTDDASDSLAYLVALVALFRPAQPKQAAEVSIRPLLDFLSQETEIAEQVALRVQKTLQKRKFARMLSDSGILKDSDFWYEIKQRAWAKILPYQPEADTLEFVLNQVFYKSTDPIWLAKIPLEEYRALFAYLQLQPLYTSLDDQSPLSELLTAIALLMQRMSGRAMENQVIQMVPEYDDLESPFLALETEFEALHRRLQAQEAPYITPDDMHYRQLLVLQKQCEAYVAKAFHNSTKFGISLKVNQSLLRIRQQLQRVKALLGYLVVPKVADAQSQTILLALRLIRYNCHKNNVRQLFNESTQLLAYEITQHTARTGEHYITETRSEYLLMLKAALGGGFIVGFLCIFKLLLSKVEASAFGHAFLYSFNYAAGFILIYLSGFTLATKQPAMTAATIVQAIENGMRKSRHKDDQKHEAFALLFARLFRSQFIAFFGNVAMAFPVAFGLIWGIDFLWETNIAEDKAYKLLTDLSPIDSLAVFHAAIAGFFLFLSGIISGSISNKNKYNKIAYRIQEHPVLKQTLGTAKTTRLAQWIADFWPGVASNGWFGIFLGSTASLGIFFGLALDIRHITFAAGNFALGLYGADFHVAVPMVLWAVIGIGVIGFVNFIVSFSLSLGLALRSRNIPLGELRLLVWATWNYFKRRPIAFFVPVRE</sequence>
<evidence type="ECO:0000256" key="4">
    <source>
        <dbReference type="ARBA" id="ARBA00023136"/>
    </source>
</evidence>
<keyword evidence="3 5" id="KW-1133">Transmembrane helix</keyword>